<evidence type="ECO:0000313" key="3">
    <source>
        <dbReference type="Proteomes" id="UP001476798"/>
    </source>
</evidence>
<keyword evidence="1" id="KW-1133">Transmembrane helix</keyword>
<gene>
    <name evidence="2" type="ORF">GOODEAATRI_021009</name>
</gene>
<keyword evidence="1" id="KW-0812">Transmembrane</keyword>
<protein>
    <submittedName>
        <fullName evidence="2">Uncharacterized protein</fullName>
    </submittedName>
</protein>
<proteinExistence type="predicted"/>
<keyword evidence="1" id="KW-0472">Membrane</keyword>
<reference evidence="2 3" key="1">
    <citation type="submission" date="2021-06" db="EMBL/GenBank/DDBJ databases">
        <authorList>
            <person name="Palmer J.M."/>
        </authorList>
    </citation>
    <scope>NUCLEOTIDE SEQUENCE [LARGE SCALE GENOMIC DNA]</scope>
    <source>
        <strain evidence="2 3">GA_2019</strain>
        <tissue evidence="2">Muscle</tissue>
    </source>
</reference>
<accession>A0ABV0MVW6</accession>
<comment type="caution">
    <text evidence="2">The sequence shown here is derived from an EMBL/GenBank/DDBJ whole genome shotgun (WGS) entry which is preliminary data.</text>
</comment>
<organism evidence="2 3">
    <name type="scientific">Goodea atripinnis</name>
    <dbReference type="NCBI Taxonomy" id="208336"/>
    <lineage>
        <taxon>Eukaryota</taxon>
        <taxon>Metazoa</taxon>
        <taxon>Chordata</taxon>
        <taxon>Craniata</taxon>
        <taxon>Vertebrata</taxon>
        <taxon>Euteleostomi</taxon>
        <taxon>Actinopterygii</taxon>
        <taxon>Neopterygii</taxon>
        <taxon>Teleostei</taxon>
        <taxon>Neoteleostei</taxon>
        <taxon>Acanthomorphata</taxon>
        <taxon>Ovalentaria</taxon>
        <taxon>Atherinomorphae</taxon>
        <taxon>Cyprinodontiformes</taxon>
        <taxon>Goodeidae</taxon>
        <taxon>Goodea</taxon>
    </lineage>
</organism>
<evidence type="ECO:0000256" key="1">
    <source>
        <dbReference type="SAM" id="Phobius"/>
    </source>
</evidence>
<sequence>MLVHTHKTNDVDTGKKTKGANDGWVGHWLGTSPSAGLVVVLVTACLTLFSPLYTPCRMSTLLSPLHNSCAPHDLPITLLSLVKSVATSKQMYAPLCRSPDGHVEAIFRHALLLARENTKFSCSLVHSLCVVGSNFIPP</sequence>
<keyword evidence="3" id="KW-1185">Reference proteome</keyword>
<dbReference type="EMBL" id="JAHRIO010012002">
    <property type="protein sequence ID" value="MEQ2162553.1"/>
    <property type="molecule type" value="Genomic_DNA"/>
</dbReference>
<name>A0ABV0MVW6_9TELE</name>
<dbReference type="Proteomes" id="UP001476798">
    <property type="component" value="Unassembled WGS sequence"/>
</dbReference>
<evidence type="ECO:0000313" key="2">
    <source>
        <dbReference type="EMBL" id="MEQ2162553.1"/>
    </source>
</evidence>
<feature type="transmembrane region" description="Helical" evidence="1">
    <location>
        <begin position="34"/>
        <end position="53"/>
    </location>
</feature>